<reference evidence="3" key="1">
    <citation type="journal article" date="2007" name="Plant Cell">
        <title>Dothideomycete-plant interactions illuminated by genome sequencing and EST analysis of the wheat pathogen Stagonospora nodorum.</title>
        <authorList>
            <person name="Hane J.K."/>
            <person name="Lowe R.G."/>
            <person name="Solomon P.S."/>
            <person name="Tan K.C."/>
            <person name="Schoch C.L."/>
            <person name="Spatafora J.W."/>
            <person name="Crous P.W."/>
            <person name="Kodira C."/>
            <person name="Birren B.W."/>
            <person name="Galagan J.E."/>
            <person name="Torriani S.F."/>
            <person name="McDonald B.A."/>
            <person name="Oliver R.P."/>
        </authorList>
    </citation>
    <scope>NUCLEOTIDE SEQUENCE [LARGE SCALE GENOMIC DNA]</scope>
    <source>
        <strain evidence="3">SN15 / ATCC MYA-4574 / FGSC 10173</strain>
    </source>
</reference>
<gene>
    <name evidence="2" type="ORF">SNOG_07771</name>
</gene>
<evidence type="ECO:0000313" key="2">
    <source>
        <dbReference type="EMBL" id="EAT85237.1"/>
    </source>
</evidence>
<protein>
    <submittedName>
        <fullName evidence="2">Uncharacterized protein</fullName>
    </submittedName>
</protein>
<dbReference type="GeneID" id="5974992"/>
<organism evidence="2 3">
    <name type="scientific">Phaeosphaeria nodorum (strain SN15 / ATCC MYA-4574 / FGSC 10173)</name>
    <name type="common">Glume blotch fungus</name>
    <name type="synonym">Parastagonospora nodorum</name>
    <dbReference type="NCBI Taxonomy" id="321614"/>
    <lineage>
        <taxon>Eukaryota</taxon>
        <taxon>Fungi</taxon>
        <taxon>Dikarya</taxon>
        <taxon>Ascomycota</taxon>
        <taxon>Pezizomycotina</taxon>
        <taxon>Dothideomycetes</taxon>
        <taxon>Pleosporomycetidae</taxon>
        <taxon>Pleosporales</taxon>
        <taxon>Pleosporineae</taxon>
        <taxon>Phaeosphaeriaceae</taxon>
        <taxon>Parastagonospora</taxon>
    </lineage>
</organism>
<dbReference type="KEGG" id="pno:SNOG_07771"/>
<accession>Q0UKE3</accession>
<proteinExistence type="predicted"/>
<name>Q0UKE3_PHANO</name>
<sequence length="86" mass="9029">MQVEPADALGGPSCAFVVDLAAQPKRRKLRVRSASVAQHLPAPAKRAASVKDIRRKAQLRAAAANPVLKAQAAPQRGHGGSTEMQP</sequence>
<evidence type="ECO:0000256" key="1">
    <source>
        <dbReference type="SAM" id="MobiDB-lite"/>
    </source>
</evidence>
<dbReference type="Proteomes" id="UP000001055">
    <property type="component" value="Unassembled WGS sequence"/>
</dbReference>
<evidence type="ECO:0000313" key="3">
    <source>
        <dbReference type="Proteomes" id="UP000001055"/>
    </source>
</evidence>
<dbReference type="RefSeq" id="XP_001798099.1">
    <property type="nucleotide sequence ID" value="XM_001798047.1"/>
</dbReference>
<feature type="region of interest" description="Disordered" evidence="1">
    <location>
        <begin position="62"/>
        <end position="86"/>
    </location>
</feature>
<dbReference type="EMBL" id="CH445335">
    <property type="protein sequence ID" value="EAT85237.1"/>
    <property type="molecule type" value="Genomic_DNA"/>
</dbReference>
<dbReference type="AlphaFoldDB" id="Q0UKE3"/>
<dbReference type="InParanoid" id="Q0UKE3"/>